<dbReference type="InterPro" id="IPR017853">
    <property type="entry name" value="GH"/>
</dbReference>
<dbReference type="EMBL" id="JAJSPL020000050">
    <property type="protein sequence ID" value="KAK7732555.1"/>
    <property type="molecule type" value="Genomic_DNA"/>
</dbReference>
<protein>
    <recommendedName>
        <fullName evidence="4">Beta-glucuronidase C-terminal domain-containing protein</fullName>
    </recommendedName>
</protein>
<dbReference type="InterPro" id="IPR052974">
    <property type="entry name" value="GH79_Enzymes"/>
</dbReference>
<evidence type="ECO:0000256" key="2">
    <source>
        <dbReference type="SAM" id="Phobius"/>
    </source>
</evidence>
<dbReference type="InterPro" id="IPR031728">
    <property type="entry name" value="GlcAase_C"/>
</dbReference>
<evidence type="ECO:0000313" key="6">
    <source>
        <dbReference type="Proteomes" id="UP001320245"/>
    </source>
</evidence>
<keyword evidence="2" id="KW-0472">Membrane</keyword>
<accession>A0AAN9YBI8</accession>
<dbReference type="Gene3D" id="3.20.20.80">
    <property type="entry name" value="Glycosidases"/>
    <property type="match status" value="1"/>
</dbReference>
<keyword evidence="2" id="KW-0812">Transmembrane</keyword>
<keyword evidence="3" id="KW-0732">Signal</keyword>
<feature type="compositionally biased region" description="Low complexity" evidence="1">
    <location>
        <begin position="560"/>
        <end position="604"/>
    </location>
</feature>
<evidence type="ECO:0000313" key="5">
    <source>
        <dbReference type="EMBL" id="KAK7732555.1"/>
    </source>
</evidence>
<feature type="region of interest" description="Disordered" evidence="1">
    <location>
        <begin position="557"/>
        <end position="604"/>
    </location>
</feature>
<keyword evidence="6" id="KW-1185">Reference proteome</keyword>
<reference evidence="5 6" key="1">
    <citation type="journal article" date="2023" name="PLoS ONE">
        <title>Cytospora paraplurivora sp. nov. isolated from orchards with fruit tree decline syndrome in Ontario, Canada.</title>
        <authorList>
            <person name="Ilyukhin E."/>
            <person name="Nguyen H.D.T."/>
            <person name="Castle A.J."/>
            <person name="Ellouze W."/>
        </authorList>
    </citation>
    <scope>NUCLEOTIDE SEQUENCE [LARGE SCALE GENOMIC DNA]</scope>
    <source>
        <strain evidence="5 6">FDS-564</strain>
    </source>
</reference>
<dbReference type="Proteomes" id="UP001320245">
    <property type="component" value="Unassembled WGS sequence"/>
</dbReference>
<evidence type="ECO:0000256" key="1">
    <source>
        <dbReference type="SAM" id="MobiDB-lite"/>
    </source>
</evidence>
<feature type="signal peptide" evidence="3">
    <location>
        <begin position="1"/>
        <end position="24"/>
    </location>
</feature>
<dbReference type="AlphaFoldDB" id="A0AAN9YBI8"/>
<feature type="chain" id="PRO_5043039291" description="Beta-glucuronidase C-terminal domain-containing protein" evidence="3">
    <location>
        <begin position="25"/>
        <end position="634"/>
    </location>
</feature>
<name>A0AAN9YBI8_9PEZI</name>
<evidence type="ECO:0000259" key="4">
    <source>
        <dbReference type="Pfam" id="PF16862"/>
    </source>
</evidence>
<dbReference type="PANTHER" id="PTHR36183">
    <property type="entry name" value="BETA-GLUCURONIDASE"/>
    <property type="match status" value="1"/>
</dbReference>
<organism evidence="5 6">
    <name type="scientific">Cytospora paraplurivora</name>
    <dbReference type="NCBI Taxonomy" id="2898453"/>
    <lineage>
        <taxon>Eukaryota</taxon>
        <taxon>Fungi</taxon>
        <taxon>Dikarya</taxon>
        <taxon>Ascomycota</taxon>
        <taxon>Pezizomycotina</taxon>
        <taxon>Sordariomycetes</taxon>
        <taxon>Sordariomycetidae</taxon>
        <taxon>Diaporthales</taxon>
        <taxon>Cytosporaceae</taxon>
        <taxon>Cytospora</taxon>
    </lineage>
</organism>
<dbReference type="SUPFAM" id="SSF51445">
    <property type="entry name" value="(Trans)glycosidases"/>
    <property type="match status" value="1"/>
</dbReference>
<evidence type="ECO:0000256" key="3">
    <source>
        <dbReference type="SAM" id="SignalP"/>
    </source>
</evidence>
<gene>
    <name evidence="5" type="ORF">SLS53_008442</name>
</gene>
<feature type="domain" description="Beta-glucuronidase C-terminal" evidence="4">
    <location>
        <begin position="425"/>
        <end position="530"/>
    </location>
</feature>
<keyword evidence="2" id="KW-1133">Transmembrane helix</keyword>
<dbReference type="Pfam" id="PF16862">
    <property type="entry name" value="Glyco_hydro_79C"/>
    <property type="match status" value="1"/>
</dbReference>
<dbReference type="PANTHER" id="PTHR36183:SF2">
    <property type="entry name" value="BETA-GLUCURONIDASE C-TERMINAL DOMAIN-CONTAINING PROTEIN"/>
    <property type="match status" value="1"/>
</dbReference>
<comment type="caution">
    <text evidence="5">The sequence shown here is derived from an EMBL/GenBank/DDBJ whole genome shotgun (WGS) entry which is preliminary data.</text>
</comment>
<sequence length="634" mass="67058">MAARRSRALAGAVLGSQMLTSAMAATSSITLDITDASAPSNISQAVDLGFAGFGLEPSNLFSYTGGATPNQLTITLLENLGNFTGKPPHIRLGGNTQDYLIYNASQDAWAQITNKNAKGSGAIASDSMYIGPRFFEAANRLPTGTPVTWGLNLAYELDDYVDQIVTMANQVLSRCSNLDIVAFEIGNEPDLYSSNGFRGSSWTSTLYSEQWLARAEAVYEQVLKPAGLRSSFFEAGATSHTSGTTFEISAMAADSPAVVDNVNGSEYLTSWNQHDYSYFVSVTSYDLTLQTILNFDTTESQFENWVTQIEQAESTGYPYALREMGMVGPLGVQNISDTFGGALYTLNFLLYAASLNISGINYHMTAESYTAAWQPVTLDGLAPHVRPSYYGHAAFNQIIGPSCQAQVAQYSLTGVPSAYGSFVRAYSIYQGGSLQSIAVINSKLANVTQTDKSNLTVSLTLPTSLAGKTVHLAYLTNDGVDAKYNTTWNGLSFEQDSIGTQSQVDDSDETVKVEDDGTLSFSVRDSAAVVANIDSKLGDNVTADKTACAALASRSPGTHASVANTSSSSSSSSSSASASSKTNSDNTSSSSESGSSSSGDADSSAGAPAFTLSTGVLMTCFVPFMSMMAGFFLY</sequence>
<feature type="transmembrane region" description="Helical" evidence="2">
    <location>
        <begin position="610"/>
        <end position="633"/>
    </location>
</feature>
<proteinExistence type="predicted"/>